<dbReference type="EMBL" id="JPKZ01000761">
    <property type="protein sequence ID" value="KHN85488.1"/>
    <property type="molecule type" value="Genomic_DNA"/>
</dbReference>
<gene>
    <name evidence="3" type="ORF">Tcan_13271</name>
</gene>
<dbReference type="OrthoDB" id="5877761at2759"/>
<feature type="domain" description="DOMON" evidence="2">
    <location>
        <begin position="272"/>
        <end position="391"/>
    </location>
</feature>
<evidence type="ECO:0000256" key="1">
    <source>
        <dbReference type="SAM" id="MobiDB-lite"/>
    </source>
</evidence>
<evidence type="ECO:0000259" key="2">
    <source>
        <dbReference type="PROSITE" id="PS50836"/>
    </source>
</evidence>
<evidence type="ECO:0000313" key="4">
    <source>
        <dbReference type="Proteomes" id="UP000031036"/>
    </source>
</evidence>
<dbReference type="InterPro" id="IPR005018">
    <property type="entry name" value="DOMON_domain"/>
</dbReference>
<name>A0A0B2VUX2_TOXCA</name>
<dbReference type="InterPro" id="IPR045266">
    <property type="entry name" value="DOH_DOMON"/>
</dbReference>
<feature type="compositionally biased region" description="Low complexity" evidence="1">
    <location>
        <begin position="487"/>
        <end position="502"/>
    </location>
</feature>
<dbReference type="SMART" id="SM00664">
    <property type="entry name" value="DoH"/>
    <property type="match status" value="2"/>
</dbReference>
<accession>A0A0B2VUX2</accession>
<feature type="region of interest" description="Disordered" evidence="1">
    <location>
        <begin position="247"/>
        <end position="267"/>
    </location>
</feature>
<sequence length="592" mass="66238">MCGNLKSQSYDREPFQASSPVNQHVRNRSFPIIRIRSDTIPLNEARSSSAQTSKLRPSPAPSQIFNMWKSSNSIYFYALFLAVAKASRPIEQPCSYNRPDYSIEWGYDDETKRIIFSLRATTDHEEFLTGVAFGTKKHMDLLGVYVEDGKLGVIDGHITRSGIIEEDQTDNADSINFDYGKGVVSAEIARTLNASDTDDVDLTGCVTFHFPSGSSVFNAKQKIGGRISKTIEKRVCDIADKCSLNNDGERKSDRAKEDSENASTDDCSFSGEGFTVEWHFDQAHESVIFDVTQNILKGKRYTAIGIGTEMKDMDMAIILLRDGVFRALKDYHANRYGPPNKDEIQDFKIHTKNTSTNERTHIQFSRKITTDDEQDASLDGCVTLQFAINAGSYENEVKIRKHESLPIAHRVCDIRSKCLLGSERGHREPDEQLFSSTPAETTSTNESDPSDDKADEDSATGYSEGSTNEEEVTTEETTTESSDSSEDSVTSSKTSVSASATDYDSNDDSGTESATQKTNECSPHHEDLKICRKYFDDYYGKVAKWAKKHNETMEAQNWKACSLLRKVAHVRTLCCNIFNKKCADYIDNDNRS</sequence>
<dbReference type="AlphaFoldDB" id="A0A0B2VUX2"/>
<dbReference type="PROSITE" id="PS50836">
    <property type="entry name" value="DOMON"/>
    <property type="match status" value="2"/>
</dbReference>
<dbReference type="Pfam" id="PF03351">
    <property type="entry name" value="DOMON"/>
    <property type="match status" value="2"/>
</dbReference>
<organism evidence="3 4">
    <name type="scientific">Toxocara canis</name>
    <name type="common">Canine roundworm</name>
    <dbReference type="NCBI Taxonomy" id="6265"/>
    <lineage>
        <taxon>Eukaryota</taxon>
        <taxon>Metazoa</taxon>
        <taxon>Ecdysozoa</taxon>
        <taxon>Nematoda</taxon>
        <taxon>Chromadorea</taxon>
        <taxon>Rhabditida</taxon>
        <taxon>Spirurina</taxon>
        <taxon>Ascaridomorpha</taxon>
        <taxon>Ascaridoidea</taxon>
        <taxon>Toxocaridae</taxon>
        <taxon>Toxocara</taxon>
    </lineage>
</organism>
<dbReference type="Proteomes" id="UP000031036">
    <property type="component" value="Unassembled WGS sequence"/>
</dbReference>
<feature type="compositionally biased region" description="Basic and acidic residues" evidence="1">
    <location>
        <begin position="247"/>
        <end position="259"/>
    </location>
</feature>
<dbReference type="PANTHER" id="PTHR36516">
    <property type="entry name" value="PROTEIN CBG04168-RELATED"/>
    <property type="match status" value="1"/>
</dbReference>
<feature type="region of interest" description="Disordered" evidence="1">
    <location>
        <begin position="1"/>
        <end position="21"/>
    </location>
</feature>
<comment type="caution">
    <text evidence="3">The sequence shown here is derived from an EMBL/GenBank/DDBJ whole genome shotgun (WGS) entry which is preliminary data.</text>
</comment>
<protein>
    <recommendedName>
        <fullName evidence="2">DOMON domain-containing protein</fullName>
    </recommendedName>
</protein>
<feature type="compositionally biased region" description="Polar residues" evidence="1">
    <location>
        <begin position="433"/>
        <end position="447"/>
    </location>
</feature>
<reference evidence="3 4" key="1">
    <citation type="submission" date="2014-11" db="EMBL/GenBank/DDBJ databases">
        <title>Genetic blueprint of the zoonotic pathogen Toxocara canis.</title>
        <authorList>
            <person name="Zhu X.-Q."/>
            <person name="Korhonen P.K."/>
            <person name="Cai H."/>
            <person name="Young N.D."/>
            <person name="Nejsum P."/>
            <person name="von Samson-Himmelstjerna G."/>
            <person name="Boag P.R."/>
            <person name="Tan P."/>
            <person name="Li Q."/>
            <person name="Min J."/>
            <person name="Yang Y."/>
            <person name="Wang X."/>
            <person name="Fang X."/>
            <person name="Hall R.S."/>
            <person name="Hofmann A."/>
            <person name="Sternberg P.W."/>
            <person name="Jex A.R."/>
            <person name="Gasser R.B."/>
        </authorList>
    </citation>
    <scope>NUCLEOTIDE SEQUENCE [LARGE SCALE GENOMIC DNA]</scope>
    <source>
        <strain evidence="3">PN_DK_2014</strain>
    </source>
</reference>
<evidence type="ECO:0000313" key="3">
    <source>
        <dbReference type="EMBL" id="KHN85488.1"/>
    </source>
</evidence>
<dbReference type="OMA" id="MCCTIFR"/>
<feature type="compositionally biased region" description="Polar residues" evidence="1">
    <location>
        <begin position="511"/>
        <end position="521"/>
    </location>
</feature>
<proteinExistence type="predicted"/>
<dbReference type="CDD" id="cd09631">
    <property type="entry name" value="DOMON_DOH"/>
    <property type="match status" value="2"/>
</dbReference>
<feature type="compositionally biased region" description="Acidic residues" evidence="1">
    <location>
        <begin position="467"/>
        <end position="486"/>
    </location>
</feature>
<dbReference type="PANTHER" id="PTHR36516:SF5">
    <property type="entry name" value="DOMON DOMAIN-CONTAINING PROTEIN"/>
    <property type="match status" value="1"/>
</dbReference>
<feature type="domain" description="DOMON" evidence="2">
    <location>
        <begin position="99"/>
        <end position="215"/>
    </location>
</feature>
<keyword evidence="4" id="KW-1185">Reference proteome</keyword>
<feature type="region of interest" description="Disordered" evidence="1">
    <location>
        <begin position="423"/>
        <end position="522"/>
    </location>
</feature>